<dbReference type="GO" id="GO:0016616">
    <property type="term" value="F:oxidoreductase activity, acting on the CH-OH group of donors, NAD or NADP as acceptor"/>
    <property type="evidence" value="ECO:0007669"/>
    <property type="project" value="TreeGrafter"/>
</dbReference>
<dbReference type="Proteomes" id="UP000215367">
    <property type="component" value="Unassembled WGS sequence"/>
</dbReference>
<dbReference type="Gene3D" id="1.10.1040.10">
    <property type="entry name" value="N-(1-d-carboxylethyl)-l-norvaline Dehydrogenase, domain 2"/>
    <property type="match status" value="1"/>
</dbReference>
<dbReference type="InterPro" id="IPR000669">
    <property type="entry name" value="Mannitol_DH"/>
</dbReference>
<name>A0A235H5B6_AZOBR</name>
<dbReference type="Pfam" id="PF08125">
    <property type="entry name" value="Mannitol_dh_C"/>
    <property type="match status" value="1"/>
</dbReference>
<feature type="domain" description="Mannitol dehydrogenase C-terminal" evidence="3">
    <location>
        <begin position="283"/>
        <end position="476"/>
    </location>
</feature>
<dbReference type="InterPro" id="IPR050988">
    <property type="entry name" value="Mannitol_DH/Oxidoreductase"/>
</dbReference>
<keyword evidence="4" id="KW-0614">Plasmid</keyword>
<evidence type="ECO:0000259" key="2">
    <source>
        <dbReference type="Pfam" id="PF01232"/>
    </source>
</evidence>
<accession>A0A235H5B6</accession>
<dbReference type="Gene3D" id="3.40.50.720">
    <property type="entry name" value="NAD(P)-binding Rossmann-like Domain"/>
    <property type="match status" value="1"/>
</dbReference>
<dbReference type="PANTHER" id="PTHR43362:SF1">
    <property type="entry name" value="MANNITOL DEHYDROGENASE 2-RELATED"/>
    <property type="match status" value="1"/>
</dbReference>
<gene>
    <name evidence="4" type="ORF">CHT98_28695</name>
</gene>
<keyword evidence="1" id="KW-0560">Oxidoreductase</keyword>
<proteinExistence type="predicted"/>
<dbReference type="InterPro" id="IPR013118">
    <property type="entry name" value="Mannitol_DH_C"/>
</dbReference>
<dbReference type="InterPro" id="IPR013328">
    <property type="entry name" value="6PGD_dom2"/>
</dbReference>
<geneLocation type="plasmid" evidence="4">
    <name>unnamed</name>
</geneLocation>
<dbReference type="Pfam" id="PF01232">
    <property type="entry name" value="Mannitol_dh"/>
    <property type="match status" value="1"/>
</dbReference>
<sequence length="494" mass="53260">MRLSPDTLPSLRPGVQRPGYDRAALTTGIVHLGIGAFHRAHQAVYTDAALARSFGPWGIAGVSLRSPDTRDALEPQGGLYTVAVRDAAGERLRVIGSVTELLVAPEDPAAVLERLTRPSVRIVTLTVTEKGYCHDPATGALNEAHPDIVHDLANPESPRSVPGFLVEALIRRRAAGVEPFTVLSCDNLPSNGDTAAGLLRRYAELRDPALGAWFAENVACPNSMVDRIVPATTDADRDRVSDGLGLRDAWPVVTEPFSQWVIEDRFPTGRPAWELEGAELVPDVHPYETMKLRLLNGSHSTLAYLGYLAGYETVSDTMADPAFARLIRGLMDEEAGPTLHMPPGADLGHYKDALIERFRNPALRHRTWQIAMDGTQKLPQRLLGTIRDRLAAGASIDRLALGVAGWMRYVSGTDEAGRPIDVRDPMAARLAELAAEAGPVADRLAPALFGLNAVFGDDLPRDPRFTAAVTDALRRLYAEGSRAVVQSLAPSAAG</sequence>
<dbReference type="SUPFAM" id="SSF48179">
    <property type="entry name" value="6-phosphogluconate dehydrogenase C-terminal domain-like"/>
    <property type="match status" value="1"/>
</dbReference>
<protein>
    <submittedName>
        <fullName evidence="4">Mannitol dehydrogenase</fullName>
    </submittedName>
</protein>
<evidence type="ECO:0000313" key="4">
    <source>
        <dbReference type="EMBL" id="OYD80976.1"/>
    </source>
</evidence>
<evidence type="ECO:0000256" key="1">
    <source>
        <dbReference type="ARBA" id="ARBA00023002"/>
    </source>
</evidence>
<dbReference type="PANTHER" id="PTHR43362">
    <property type="entry name" value="MANNITOL DEHYDROGENASE DSF1-RELATED"/>
    <property type="match status" value="1"/>
</dbReference>
<evidence type="ECO:0000313" key="5">
    <source>
        <dbReference type="Proteomes" id="UP000215367"/>
    </source>
</evidence>
<dbReference type="AlphaFoldDB" id="A0A235H5B6"/>
<organism evidence="4 5">
    <name type="scientific">Azospirillum brasilense</name>
    <dbReference type="NCBI Taxonomy" id="192"/>
    <lineage>
        <taxon>Bacteria</taxon>
        <taxon>Pseudomonadati</taxon>
        <taxon>Pseudomonadota</taxon>
        <taxon>Alphaproteobacteria</taxon>
        <taxon>Rhodospirillales</taxon>
        <taxon>Azospirillaceae</taxon>
        <taxon>Azospirillum</taxon>
    </lineage>
</organism>
<evidence type="ECO:0000259" key="3">
    <source>
        <dbReference type="Pfam" id="PF08125"/>
    </source>
</evidence>
<feature type="domain" description="Mannitol dehydrogenase N-terminal" evidence="2">
    <location>
        <begin position="28"/>
        <end position="274"/>
    </location>
</feature>
<dbReference type="EMBL" id="NOWT01000041">
    <property type="protein sequence ID" value="OYD80976.1"/>
    <property type="molecule type" value="Genomic_DNA"/>
</dbReference>
<dbReference type="SUPFAM" id="SSF51735">
    <property type="entry name" value="NAD(P)-binding Rossmann-fold domains"/>
    <property type="match status" value="1"/>
</dbReference>
<dbReference type="InterPro" id="IPR036291">
    <property type="entry name" value="NAD(P)-bd_dom_sf"/>
</dbReference>
<dbReference type="RefSeq" id="WP_094306791.1">
    <property type="nucleotide sequence ID" value="NZ_NOWT01000041.1"/>
</dbReference>
<comment type="caution">
    <text evidence="4">The sequence shown here is derived from an EMBL/GenBank/DDBJ whole genome shotgun (WGS) entry which is preliminary data.</text>
</comment>
<dbReference type="InterPro" id="IPR008927">
    <property type="entry name" value="6-PGluconate_DH-like_C_sf"/>
</dbReference>
<dbReference type="PRINTS" id="PR00084">
    <property type="entry name" value="MTLDHDRGNASE"/>
</dbReference>
<reference evidence="4 5" key="1">
    <citation type="submission" date="2017-07" db="EMBL/GenBank/DDBJ databases">
        <title>Whole genome sequence of Azospirillum brasilense 2A1, a potential biofertilizer strain.</title>
        <authorList>
            <person name="Fontana C.A."/>
            <person name="Toffoli L.M."/>
            <person name="Salazar S.M."/>
            <person name="Puglisi E."/>
            <person name="Pedraza R."/>
            <person name="Bassi D."/>
            <person name="Cocconcelli P.S."/>
        </authorList>
    </citation>
    <scope>NUCLEOTIDE SEQUENCE [LARGE SCALE GENOMIC DNA]</scope>
    <source>
        <strain evidence="4 5">2A1</strain>
        <plasmid evidence="4">unnamed</plasmid>
    </source>
</reference>
<dbReference type="InterPro" id="IPR013131">
    <property type="entry name" value="Mannitol_DH_N"/>
</dbReference>